<keyword evidence="3" id="KW-1185">Reference proteome</keyword>
<proteinExistence type="predicted"/>
<protein>
    <submittedName>
        <fullName evidence="2">Uncharacterized protein</fullName>
    </submittedName>
</protein>
<dbReference type="EMBL" id="BAAAFE010000004">
    <property type="protein sequence ID" value="GAA0862897.1"/>
    <property type="molecule type" value="Genomic_DNA"/>
</dbReference>
<organism evidence="2 3">
    <name type="scientific">Sphingopyxis soli</name>
    <dbReference type="NCBI Taxonomy" id="592051"/>
    <lineage>
        <taxon>Bacteria</taxon>
        <taxon>Pseudomonadati</taxon>
        <taxon>Pseudomonadota</taxon>
        <taxon>Alphaproteobacteria</taxon>
        <taxon>Sphingomonadales</taxon>
        <taxon>Sphingomonadaceae</taxon>
        <taxon>Sphingopyxis</taxon>
    </lineage>
</organism>
<dbReference type="Proteomes" id="UP001500738">
    <property type="component" value="Unassembled WGS sequence"/>
</dbReference>
<evidence type="ECO:0000256" key="1">
    <source>
        <dbReference type="SAM" id="Phobius"/>
    </source>
</evidence>
<sequence>MGAAVGVIAEIADHRRRHRRDVDNVGFMPWRGIALAGIAVAIFAAAFALKP</sequence>
<reference evidence="2 3" key="1">
    <citation type="journal article" date="2019" name="Int. J. Syst. Evol. Microbiol.">
        <title>The Global Catalogue of Microorganisms (GCM) 10K type strain sequencing project: providing services to taxonomists for standard genome sequencing and annotation.</title>
        <authorList>
            <consortium name="The Broad Institute Genomics Platform"/>
            <consortium name="The Broad Institute Genome Sequencing Center for Infectious Disease"/>
            <person name="Wu L."/>
            <person name="Ma J."/>
        </authorList>
    </citation>
    <scope>NUCLEOTIDE SEQUENCE [LARGE SCALE GENOMIC DNA]</scope>
    <source>
        <strain evidence="2 3">JCM 15910</strain>
    </source>
</reference>
<keyword evidence="1" id="KW-0812">Transmembrane</keyword>
<keyword evidence="1" id="KW-1133">Transmembrane helix</keyword>
<gene>
    <name evidence="2" type="ORF">GCM10009115_11380</name>
</gene>
<evidence type="ECO:0000313" key="3">
    <source>
        <dbReference type="Proteomes" id="UP001500738"/>
    </source>
</evidence>
<keyword evidence="1" id="KW-0472">Membrane</keyword>
<feature type="transmembrane region" description="Helical" evidence="1">
    <location>
        <begin position="30"/>
        <end position="49"/>
    </location>
</feature>
<evidence type="ECO:0000313" key="2">
    <source>
        <dbReference type="EMBL" id="GAA0862897.1"/>
    </source>
</evidence>
<comment type="caution">
    <text evidence="2">The sequence shown here is derived from an EMBL/GenBank/DDBJ whole genome shotgun (WGS) entry which is preliminary data.</text>
</comment>
<accession>A0ABN1M0Z7</accession>
<name>A0ABN1M0Z7_9SPHN</name>